<protein>
    <recommendedName>
        <fullName evidence="1">DinB-like domain-containing protein</fullName>
    </recommendedName>
</protein>
<comment type="caution">
    <text evidence="2">The sequence shown here is derived from an EMBL/GenBank/DDBJ whole genome shotgun (WGS) entry which is preliminary data.</text>
</comment>
<gene>
    <name evidence="2" type="ORF">B8V81_0863</name>
</gene>
<accession>A0A2N5N8K3</accession>
<dbReference type="InterPro" id="IPR034660">
    <property type="entry name" value="DinB/YfiT-like"/>
</dbReference>
<dbReference type="SUPFAM" id="SSF109854">
    <property type="entry name" value="DinB/YfiT-like putative metalloenzymes"/>
    <property type="match status" value="1"/>
</dbReference>
<feature type="domain" description="DinB-like" evidence="1">
    <location>
        <begin position="12"/>
        <end position="145"/>
    </location>
</feature>
<reference evidence="2 3" key="1">
    <citation type="submission" date="2017-05" db="EMBL/GenBank/DDBJ databases">
        <title>Functional genome analysis of Paenibacillus pasadenensis strain R16: insights on endophytic life style and antifungal activity.</title>
        <authorList>
            <person name="Passera A."/>
            <person name="Marcolungo L."/>
            <person name="Casati P."/>
            <person name="Brasca M."/>
            <person name="Quaglino F."/>
            <person name="Delledonne M."/>
        </authorList>
    </citation>
    <scope>NUCLEOTIDE SEQUENCE [LARGE SCALE GENOMIC DNA]</scope>
    <source>
        <strain evidence="2 3">R16</strain>
    </source>
</reference>
<dbReference type="Gene3D" id="1.20.120.450">
    <property type="entry name" value="dinb family like domain"/>
    <property type="match status" value="1"/>
</dbReference>
<dbReference type="InterPro" id="IPR024775">
    <property type="entry name" value="DinB-like"/>
</dbReference>
<dbReference type="RefSeq" id="WP_101807816.1">
    <property type="nucleotide sequence ID" value="NZ_NFEZ01000003.1"/>
</dbReference>
<dbReference type="EMBL" id="NFEZ01000003">
    <property type="protein sequence ID" value="PLT46639.1"/>
    <property type="molecule type" value="Genomic_DNA"/>
</dbReference>
<dbReference type="Proteomes" id="UP000234789">
    <property type="component" value="Unassembled WGS sequence"/>
</dbReference>
<organism evidence="2 3">
    <name type="scientific">Paenibacillus pasadenensis</name>
    <dbReference type="NCBI Taxonomy" id="217090"/>
    <lineage>
        <taxon>Bacteria</taxon>
        <taxon>Bacillati</taxon>
        <taxon>Bacillota</taxon>
        <taxon>Bacilli</taxon>
        <taxon>Bacillales</taxon>
        <taxon>Paenibacillaceae</taxon>
        <taxon>Paenibacillus</taxon>
    </lineage>
</organism>
<name>A0A2N5N8K3_9BACL</name>
<dbReference type="Pfam" id="PF12867">
    <property type="entry name" value="DinB_2"/>
    <property type="match status" value="1"/>
</dbReference>
<evidence type="ECO:0000313" key="2">
    <source>
        <dbReference type="EMBL" id="PLT46639.1"/>
    </source>
</evidence>
<sequence length="161" mass="17924">MHQAIVHTSQVVRQVVLGQVQAAAVEQLDRQPEGFANTIRWNIGHIVYWRDRYAALCFGVPSAIPDHYAALFDSGTKPADWTEAPPTKAELLEQLAAQLGRLSEIAPEKWEAELKPPLEMGPFSFRTAAELFNFALVHEGIHLGVVMSLLRATRTSGERRP</sequence>
<dbReference type="AlphaFoldDB" id="A0A2N5N8K3"/>
<proteinExistence type="predicted"/>
<keyword evidence="3" id="KW-1185">Reference proteome</keyword>
<evidence type="ECO:0000313" key="3">
    <source>
        <dbReference type="Proteomes" id="UP000234789"/>
    </source>
</evidence>
<evidence type="ECO:0000259" key="1">
    <source>
        <dbReference type="Pfam" id="PF12867"/>
    </source>
</evidence>